<dbReference type="InterPro" id="IPR026614">
    <property type="entry name" value="ANGPTL8"/>
</dbReference>
<gene>
    <name evidence="2" type="primary">LOC112106773</name>
</gene>
<keyword evidence="1" id="KW-0732">Signal</keyword>
<dbReference type="Proteomes" id="UP000472274">
    <property type="component" value="Unplaced"/>
</dbReference>
<sequence length="239" mass="27322">MYKISVLVLLCIAHSLNSVTKGNYASSKKEKPGAHFHYSSEEIRVLSQGVLKLGAGLKEQVDHTKEKITYIFQQLNIFNNSLIELLEQVSLNKRLRNGLMEKTQQLETRNQVLGRLSAELQNQLGEVMHYRMTFTPKLEFLEEKIENALNYKTNTSTSVSMTDIMSFVQTQSVRIDELLTEVEQQQDQISIQDALIQKLLKKVRPKSKLARQLKTNGIRKKIADSSEMQNTTLSVHESI</sequence>
<dbReference type="InParanoid" id="A0A674JKB7"/>
<dbReference type="Ensembl" id="ENSTMTT00000022556.1">
    <property type="protein sequence ID" value="ENSTMTP00000021785.1"/>
    <property type="gene ID" value="ENSTMTG00000015924.1"/>
</dbReference>
<dbReference type="AlphaFoldDB" id="A0A674JKB7"/>
<dbReference type="PANTHER" id="PTHR21463">
    <property type="entry name" value="ANGIOPOIETIN-LIKE PROTEIN 8"/>
    <property type="match status" value="1"/>
</dbReference>
<reference evidence="2" key="1">
    <citation type="submission" date="2025-08" db="UniProtKB">
        <authorList>
            <consortium name="Ensembl"/>
        </authorList>
    </citation>
    <scope>IDENTIFICATION</scope>
</reference>
<evidence type="ECO:0000313" key="2">
    <source>
        <dbReference type="Ensembl" id="ENSTMTP00000021785.1"/>
    </source>
</evidence>
<feature type="chain" id="PRO_5025433105" evidence="1">
    <location>
        <begin position="19"/>
        <end position="239"/>
    </location>
</feature>
<dbReference type="GO" id="GO:0019216">
    <property type="term" value="P:regulation of lipid metabolic process"/>
    <property type="evidence" value="ECO:0007669"/>
    <property type="project" value="InterPro"/>
</dbReference>
<accession>A0A674JKB7</accession>
<dbReference type="RefSeq" id="XP_024055960.1">
    <property type="nucleotide sequence ID" value="XM_024200192.1"/>
</dbReference>
<evidence type="ECO:0000256" key="1">
    <source>
        <dbReference type="SAM" id="SignalP"/>
    </source>
</evidence>
<dbReference type="GO" id="GO:0070328">
    <property type="term" value="P:triglyceride homeostasis"/>
    <property type="evidence" value="ECO:0007669"/>
    <property type="project" value="InterPro"/>
</dbReference>
<feature type="signal peptide" evidence="1">
    <location>
        <begin position="1"/>
        <end position="18"/>
    </location>
</feature>
<keyword evidence="3" id="KW-1185">Reference proteome</keyword>
<proteinExistence type="predicted"/>
<dbReference type="PANTHER" id="PTHR21463:SF0">
    <property type="entry name" value="ANGIOPOIETIN-LIKE PROTEIN 8"/>
    <property type="match status" value="1"/>
</dbReference>
<dbReference type="GeneTree" id="ENSGT00950000185504"/>
<evidence type="ECO:0000313" key="3">
    <source>
        <dbReference type="Proteomes" id="UP000472274"/>
    </source>
</evidence>
<name>A0A674JKB7_9SAUR</name>
<reference evidence="2" key="2">
    <citation type="submission" date="2025-09" db="UniProtKB">
        <authorList>
            <consortium name="Ensembl"/>
        </authorList>
    </citation>
    <scope>IDENTIFICATION</scope>
</reference>
<protein>
    <submittedName>
        <fullName evidence="2">Angiopoietin-related protein 3-like</fullName>
    </submittedName>
</protein>
<organism evidence="2 3">
    <name type="scientific">Terrapene triunguis</name>
    <name type="common">Three-toed box turtle</name>
    <dbReference type="NCBI Taxonomy" id="2587831"/>
    <lineage>
        <taxon>Eukaryota</taxon>
        <taxon>Metazoa</taxon>
        <taxon>Chordata</taxon>
        <taxon>Craniata</taxon>
        <taxon>Vertebrata</taxon>
        <taxon>Euteleostomi</taxon>
        <taxon>Archelosauria</taxon>
        <taxon>Testudinata</taxon>
        <taxon>Testudines</taxon>
        <taxon>Cryptodira</taxon>
        <taxon>Durocryptodira</taxon>
        <taxon>Testudinoidea</taxon>
        <taxon>Emydidae</taxon>
        <taxon>Terrapene</taxon>
    </lineage>
</organism>
<dbReference type="GeneID" id="112106773"/>